<dbReference type="InterPro" id="IPR058563">
    <property type="entry name" value="Trs120_TRAPPC9_N"/>
</dbReference>
<dbReference type="Pfam" id="PF26280">
    <property type="entry name" value="Ig_TRAPPC9-Trs120_2nd"/>
    <property type="match status" value="1"/>
</dbReference>
<feature type="domain" description="Trs120/TRAPPC9 N-terminal" evidence="4">
    <location>
        <begin position="5"/>
        <end position="413"/>
    </location>
</feature>
<feature type="domain" description="Trs120/TRAPPC9 TPR region" evidence="5">
    <location>
        <begin position="459"/>
        <end position="786"/>
    </location>
</feature>
<proteinExistence type="predicted"/>
<protein>
    <recommendedName>
        <fullName evidence="11">Hypercellular protein HypA</fullName>
    </recommendedName>
</protein>
<dbReference type="PANTHER" id="PTHR21512">
    <property type="entry name" value="TRAFFICKING PROTEIN PARTICLE COMPLEX SUBUNIT 9"/>
    <property type="match status" value="1"/>
</dbReference>
<keyword evidence="10" id="KW-1185">Reference proteome</keyword>
<keyword evidence="2" id="KW-0333">Golgi apparatus</keyword>
<evidence type="ECO:0000259" key="6">
    <source>
        <dbReference type="Pfam" id="PF26254"/>
    </source>
</evidence>
<dbReference type="InterPro" id="IPR058564">
    <property type="entry name" value="TPR_TRAPPC9_Trs120"/>
</dbReference>
<dbReference type="Pfam" id="PF26251">
    <property type="entry name" value="TPR_TRAPPC9-Trs120"/>
    <property type="match status" value="1"/>
</dbReference>
<dbReference type="Proteomes" id="UP001166286">
    <property type="component" value="Unassembled WGS sequence"/>
</dbReference>
<reference evidence="9" key="1">
    <citation type="submission" date="2023-03" db="EMBL/GenBank/DDBJ databases">
        <title>Complete genome of Cladonia borealis.</title>
        <authorList>
            <person name="Park H."/>
        </authorList>
    </citation>
    <scope>NUCLEOTIDE SEQUENCE</scope>
    <source>
        <strain evidence="9">ANT050790</strain>
    </source>
</reference>
<dbReference type="EMBL" id="JAFEKC020000009">
    <property type="protein sequence ID" value="KAK0512838.1"/>
    <property type="molecule type" value="Genomic_DNA"/>
</dbReference>
<evidence type="ECO:0000256" key="2">
    <source>
        <dbReference type="ARBA" id="ARBA00023034"/>
    </source>
</evidence>
<evidence type="ECO:0000256" key="1">
    <source>
        <dbReference type="ARBA" id="ARBA00004555"/>
    </source>
</evidence>
<feature type="domain" description="Trs120/TRAPPC9 third Ig-like" evidence="7">
    <location>
        <begin position="1100"/>
        <end position="1296"/>
    </location>
</feature>
<feature type="compositionally biased region" description="Polar residues" evidence="3">
    <location>
        <begin position="246"/>
        <end position="255"/>
    </location>
</feature>
<accession>A0AA39R0X7</accession>
<dbReference type="Pfam" id="PF08626">
    <property type="entry name" value="TRAPPC9-Trs120"/>
    <property type="match status" value="1"/>
</dbReference>
<dbReference type="InterPro" id="IPR058568">
    <property type="entry name" value="Ig_TRAPPC9_Trs120_4th"/>
</dbReference>
<dbReference type="Pfam" id="PF26283">
    <property type="entry name" value="Ig_TRAPPC9-Trs120_4th"/>
    <property type="match status" value="1"/>
</dbReference>
<sequence>MDLDPLSIIAPARVKVLLLPLGCVRKSRFGAFVERLQHVNVVRLGDVSPDSRPHRTMFSPLAFPEGLVLYDLSTTLPPPSHLALAPFEIYREPLVVVGIADGRELAVDGVKAHNSKGHGSAGAGIDGHANNGYDLDSLSRDFTGLQEEYSRALLHQVLVFDHDSSSLPKDIYPVPSPEKSRTTTVKTVMCDLTSRLLAEMTTFAKSLQNLASLDTPRVPPGSASLNGIASSLPAHIVGLSRPGSLIENSRSSSPINDRPGPSHRMSTPVIMPSNTGSQTPPTDSRATSPPSGARSPPRTFNEINGISANQSPPKPSSHGNSRAGSRDRMSVNGLGANSLGERERKKTKCRVGVVVGAMYLLAGRWPDAVKELVQSATVARSNSDYVWYAKAMDYILVCLLMYAWAGMEFRIPDIIFPNLDRTTAGSSKSSNHAPSNSLPDMSGRKSLDPADRAANLRTLTGLLPDLTNNILNLYSRAWTFTDDKIPPLAFSESAIRFTKLLSSIHLYSGTLDDVLLRHLVLSAEMPPARESSLEPSPFMTKGDLVNLLFRAYPRPLSESAMSIAEHTAILAAIASILSQLGYDRKKALVLKDLMSGLLPALVQARKDGAAEMGVHPAASLANLNATVRAIPSESAGIAPDDSEQGMHHLLSLVCYAYGIKPAASARDNDPMKSPSRTRDPLEPSSTANETQFNNAVVARAVQQASAKSYGSQDLKIDILRSCINLCEALPDLSGALRYSAELLRVAGSCIAPGPEDSDGSPDLPVEEQVRLANNISRTLSAARQLGLVHPEADYWDEFLVRGIELMDANPSKCLLPHASSELEINLYDFELAIERLKLESDGVPFEGSIQATTIGPYRTQTLLLSGTPKSAGSLSISGCTAKIKGCRERIFVTFGDPWALKFDVKGRHVGLTGNVRPLSTVSDPGKIKPYRPMGLPTASILALTVIDAQPNIFMKSISLPQSAIMLLEGETERFSITLQNLSSTIAADLLLLSFDDSTASPRHSLLSDKELSPTELYESELASAHNPSFRWARDDLDDNFRLDPGEEKTLKIEIRGKPRLSYGTIQVDYGYLGIPKADVKDRFYTRQLAIPITVTVNASIDLVRNDVVTFHEKLSLEQLNLTPNPNDIDRAGSALPLAHISTPNLDYLQPILNLIRPSASTSSFCLLLLDFRNSWPNPISVTISLPNLNFEDNPHFNDTLFLSPGITRRLPLPIPRLYIPNMHAPIPSLNPATKRQFVVSATKSTPEAERAMREEFWYREALLERIRATWRDENTGRRGDVELRGLRLNSRMIEAIRLKELDVKLSVAAANDDGNGNEGTVTELAPSKFSVPTSIFVTLRITLYNRSSDPIEPLLRLQPALVNAPHNIALDLSKRLLVNGILQRALPSLDPGKTQEIATGFCVLSAGIYEWGATVEEIRAKNPPVRTDTSRARAQTGDRDVLGHVGRRIWHAEDRCVVVVGGGEGVDSDGL</sequence>
<evidence type="ECO:0008006" key="11">
    <source>
        <dbReference type="Google" id="ProtNLM"/>
    </source>
</evidence>
<evidence type="ECO:0000259" key="5">
    <source>
        <dbReference type="Pfam" id="PF26251"/>
    </source>
</evidence>
<gene>
    <name evidence="9" type="ORF">JMJ35_004855</name>
</gene>
<evidence type="ECO:0000313" key="10">
    <source>
        <dbReference type="Proteomes" id="UP001166286"/>
    </source>
</evidence>
<dbReference type="Pfam" id="PF26254">
    <property type="entry name" value="Ig_TRAPPC9-Trs120_1st"/>
    <property type="match status" value="1"/>
</dbReference>
<dbReference type="Pfam" id="PF26282">
    <property type="entry name" value="Ig_TRAPPC9-Trs120_3rd"/>
    <property type="match status" value="1"/>
</dbReference>
<dbReference type="InterPro" id="IPR058565">
    <property type="entry name" value="Ig_TRAPPC9_Trs120_1st"/>
</dbReference>
<evidence type="ECO:0000313" key="9">
    <source>
        <dbReference type="EMBL" id="KAK0512838.1"/>
    </source>
</evidence>
<evidence type="ECO:0000259" key="8">
    <source>
        <dbReference type="Pfam" id="PF26283"/>
    </source>
</evidence>
<dbReference type="PANTHER" id="PTHR21512:SF5">
    <property type="entry name" value="TRAFFICKING PROTEIN PARTICLE COMPLEX SUBUNIT 9"/>
    <property type="match status" value="1"/>
</dbReference>
<dbReference type="GO" id="GO:0005802">
    <property type="term" value="C:trans-Golgi network"/>
    <property type="evidence" value="ECO:0007669"/>
    <property type="project" value="TreeGrafter"/>
</dbReference>
<feature type="compositionally biased region" description="Polar residues" evidence="3">
    <location>
        <begin position="301"/>
        <end position="323"/>
    </location>
</feature>
<comment type="caution">
    <text evidence="9">The sequence shown here is derived from an EMBL/GenBank/DDBJ whole genome shotgun (WGS) entry which is preliminary data.</text>
</comment>
<feature type="region of interest" description="Disordered" evidence="3">
    <location>
        <begin position="425"/>
        <end position="445"/>
    </location>
</feature>
<feature type="compositionally biased region" description="Polar residues" evidence="3">
    <location>
        <begin position="272"/>
        <end position="290"/>
    </location>
</feature>
<feature type="region of interest" description="Disordered" evidence="3">
    <location>
        <begin position="665"/>
        <end position="689"/>
    </location>
</feature>
<evidence type="ECO:0000259" key="4">
    <source>
        <dbReference type="Pfam" id="PF08626"/>
    </source>
</evidence>
<dbReference type="InterPro" id="IPR013935">
    <property type="entry name" value="Trs120_TRAPPC9"/>
</dbReference>
<evidence type="ECO:0000259" key="7">
    <source>
        <dbReference type="Pfam" id="PF26282"/>
    </source>
</evidence>
<feature type="domain" description="Trs120/TRAPPC9 first Ig-like" evidence="6">
    <location>
        <begin position="825"/>
        <end position="947"/>
    </location>
</feature>
<feature type="region of interest" description="Disordered" evidence="3">
    <location>
        <begin position="243"/>
        <end position="347"/>
    </location>
</feature>
<dbReference type="InterPro" id="IPR058567">
    <property type="entry name" value="Ig_TRAPPC9_Trs120_3rd"/>
</dbReference>
<feature type="compositionally biased region" description="Low complexity" evidence="3">
    <location>
        <begin position="426"/>
        <end position="437"/>
    </location>
</feature>
<comment type="subcellular location">
    <subcellularLocation>
        <location evidence="1">Golgi apparatus</location>
    </subcellularLocation>
</comment>
<organism evidence="9 10">
    <name type="scientific">Cladonia borealis</name>
    <dbReference type="NCBI Taxonomy" id="184061"/>
    <lineage>
        <taxon>Eukaryota</taxon>
        <taxon>Fungi</taxon>
        <taxon>Dikarya</taxon>
        <taxon>Ascomycota</taxon>
        <taxon>Pezizomycotina</taxon>
        <taxon>Lecanoromycetes</taxon>
        <taxon>OSLEUM clade</taxon>
        <taxon>Lecanoromycetidae</taxon>
        <taxon>Lecanorales</taxon>
        <taxon>Lecanorineae</taxon>
        <taxon>Cladoniaceae</taxon>
        <taxon>Cladonia</taxon>
    </lineage>
</organism>
<feature type="domain" description="Trs120/TRAPPC9 fourth Ig-like" evidence="8">
    <location>
        <begin position="1303"/>
        <end position="1460"/>
    </location>
</feature>
<feature type="compositionally biased region" description="Basic and acidic residues" evidence="3">
    <location>
        <begin position="666"/>
        <end position="681"/>
    </location>
</feature>
<evidence type="ECO:0000256" key="3">
    <source>
        <dbReference type="SAM" id="MobiDB-lite"/>
    </source>
</evidence>
<name>A0AA39R0X7_9LECA</name>